<feature type="transmembrane region" description="Helical" evidence="2">
    <location>
        <begin position="1058"/>
        <end position="1077"/>
    </location>
</feature>
<name>A0ABW7QD18_9MICO</name>
<feature type="transmembrane region" description="Helical" evidence="2">
    <location>
        <begin position="793"/>
        <end position="813"/>
    </location>
</feature>
<feature type="transmembrane region" description="Helical" evidence="2">
    <location>
        <begin position="695"/>
        <end position="716"/>
    </location>
</feature>
<reference evidence="3 4" key="1">
    <citation type="submission" date="2024-09" db="EMBL/GenBank/DDBJ databases">
        <authorList>
            <person name="Pan X."/>
        </authorList>
    </citation>
    <scope>NUCLEOTIDE SEQUENCE [LARGE SCALE GENOMIC DNA]</scope>
    <source>
        <strain evidence="3 4">B2969</strain>
    </source>
</reference>
<comment type="caution">
    <text evidence="3">The sequence shown here is derived from an EMBL/GenBank/DDBJ whole genome shotgun (WGS) entry which is preliminary data.</text>
</comment>
<feature type="transmembrane region" description="Helical" evidence="2">
    <location>
        <begin position="308"/>
        <end position="330"/>
    </location>
</feature>
<feature type="transmembrane region" description="Helical" evidence="2">
    <location>
        <begin position="1300"/>
        <end position="1323"/>
    </location>
</feature>
<feature type="transmembrane region" description="Helical" evidence="2">
    <location>
        <begin position="165"/>
        <end position="190"/>
    </location>
</feature>
<protein>
    <submittedName>
        <fullName evidence="3">SCO7613 C-terminal domain-containing membrane protein</fullName>
    </submittedName>
</protein>
<feature type="transmembrane region" description="Helical" evidence="2">
    <location>
        <begin position="284"/>
        <end position="302"/>
    </location>
</feature>
<feature type="transmembrane region" description="Helical" evidence="2">
    <location>
        <begin position="342"/>
        <end position="363"/>
    </location>
</feature>
<feature type="transmembrane region" description="Helical" evidence="2">
    <location>
        <begin position="1002"/>
        <end position="1022"/>
    </location>
</feature>
<feature type="transmembrane region" description="Helical" evidence="2">
    <location>
        <begin position="253"/>
        <end position="272"/>
    </location>
</feature>
<evidence type="ECO:0000313" key="3">
    <source>
        <dbReference type="EMBL" id="MFH8252790.1"/>
    </source>
</evidence>
<keyword evidence="2" id="KW-1133">Transmembrane helix</keyword>
<feature type="transmembrane region" description="Helical" evidence="2">
    <location>
        <begin position="508"/>
        <end position="528"/>
    </location>
</feature>
<feature type="transmembrane region" description="Helical" evidence="2">
    <location>
        <begin position="461"/>
        <end position="488"/>
    </location>
</feature>
<feature type="transmembrane region" description="Helical" evidence="2">
    <location>
        <begin position="663"/>
        <end position="688"/>
    </location>
</feature>
<keyword evidence="2" id="KW-0812">Transmembrane</keyword>
<dbReference type="Proteomes" id="UP001610861">
    <property type="component" value="Unassembled WGS sequence"/>
</dbReference>
<feature type="transmembrane region" description="Helical" evidence="2">
    <location>
        <begin position="1573"/>
        <end position="1592"/>
    </location>
</feature>
<feature type="transmembrane region" description="Helical" evidence="2">
    <location>
        <begin position="761"/>
        <end position="781"/>
    </location>
</feature>
<feature type="transmembrane region" description="Helical" evidence="2">
    <location>
        <begin position="557"/>
        <end position="575"/>
    </location>
</feature>
<feature type="region of interest" description="Disordered" evidence="1">
    <location>
        <begin position="136"/>
        <end position="155"/>
    </location>
</feature>
<organism evidence="3 4">
    <name type="scientific">Microbacterium alkaliflavum</name>
    <dbReference type="NCBI Taxonomy" id="3248839"/>
    <lineage>
        <taxon>Bacteria</taxon>
        <taxon>Bacillati</taxon>
        <taxon>Actinomycetota</taxon>
        <taxon>Actinomycetes</taxon>
        <taxon>Micrococcales</taxon>
        <taxon>Microbacteriaceae</taxon>
        <taxon>Microbacterium</taxon>
    </lineage>
</organism>
<accession>A0ABW7QD18</accession>
<feature type="transmembrane region" description="Helical" evidence="2">
    <location>
        <begin position="895"/>
        <end position="912"/>
    </location>
</feature>
<feature type="transmembrane region" description="Helical" evidence="2">
    <location>
        <begin position="1167"/>
        <end position="1187"/>
    </location>
</feature>
<keyword evidence="2" id="KW-0472">Membrane</keyword>
<dbReference type="InterPro" id="IPR058062">
    <property type="entry name" value="SCO7613_C"/>
</dbReference>
<feature type="transmembrane region" description="Helical" evidence="2">
    <location>
        <begin position="1362"/>
        <end position="1382"/>
    </location>
</feature>
<feature type="transmembrane region" description="Helical" evidence="2">
    <location>
        <begin position="1083"/>
        <end position="1101"/>
    </location>
</feature>
<feature type="transmembrane region" description="Helical" evidence="2">
    <location>
        <begin position="1193"/>
        <end position="1212"/>
    </location>
</feature>
<feature type="transmembrane region" description="Helical" evidence="2">
    <location>
        <begin position="196"/>
        <end position="213"/>
    </location>
</feature>
<evidence type="ECO:0000256" key="1">
    <source>
        <dbReference type="SAM" id="MobiDB-lite"/>
    </source>
</evidence>
<gene>
    <name evidence="3" type="ORF">ACH3VR_20660</name>
</gene>
<keyword evidence="4" id="KW-1185">Reference proteome</keyword>
<feature type="transmembrane region" description="Helical" evidence="2">
    <location>
        <begin position="1245"/>
        <end position="1266"/>
    </location>
</feature>
<feature type="transmembrane region" description="Helical" evidence="2">
    <location>
        <begin position="1028"/>
        <end position="1046"/>
    </location>
</feature>
<feature type="transmembrane region" description="Helical" evidence="2">
    <location>
        <begin position="369"/>
        <end position="387"/>
    </location>
</feature>
<feature type="transmembrane region" description="Helical" evidence="2">
    <location>
        <begin position="535"/>
        <end position="551"/>
    </location>
</feature>
<proteinExistence type="predicted"/>
<feature type="transmembrane region" description="Helical" evidence="2">
    <location>
        <begin position="633"/>
        <end position="657"/>
    </location>
</feature>
<evidence type="ECO:0000313" key="4">
    <source>
        <dbReference type="Proteomes" id="UP001610861"/>
    </source>
</evidence>
<dbReference type="RefSeq" id="WP_397558220.1">
    <property type="nucleotide sequence ID" value="NZ_JBIQWL010000012.1"/>
</dbReference>
<feature type="transmembrane region" description="Helical" evidence="2">
    <location>
        <begin position="950"/>
        <end position="966"/>
    </location>
</feature>
<feature type="transmembrane region" description="Helical" evidence="2">
    <location>
        <begin position="225"/>
        <end position="241"/>
    </location>
</feature>
<feature type="transmembrane region" description="Helical" evidence="2">
    <location>
        <begin position="1273"/>
        <end position="1294"/>
    </location>
</feature>
<dbReference type="EMBL" id="JBIQWL010000012">
    <property type="protein sequence ID" value="MFH8252790.1"/>
    <property type="molecule type" value="Genomic_DNA"/>
</dbReference>
<evidence type="ECO:0000256" key="2">
    <source>
        <dbReference type="SAM" id="Phobius"/>
    </source>
</evidence>
<feature type="transmembrane region" description="Helical" evidence="2">
    <location>
        <begin position="1138"/>
        <end position="1155"/>
    </location>
</feature>
<feature type="transmembrane region" description="Helical" evidence="2">
    <location>
        <begin position="736"/>
        <end position="754"/>
    </location>
</feature>
<feature type="transmembrane region" description="Helical" evidence="2">
    <location>
        <begin position="1330"/>
        <end position="1350"/>
    </location>
</feature>
<feature type="transmembrane region" description="Helical" evidence="2">
    <location>
        <begin position="1522"/>
        <end position="1541"/>
    </location>
</feature>
<feature type="transmembrane region" description="Helical" evidence="2">
    <location>
        <begin position="580"/>
        <end position="596"/>
    </location>
</feature>
<feature type="transmembrane region" description="Helical" evidence="2">
    <location>
        <begin position="1219"/>
        <end position="1239"/>
    </location>
</feature>
<feature type="transmembrane region" description="Helical" evidence="2">
    <location>
        <begin position="1389"/>
        <end position="1410"/>
    </location>
</feature>
<feature type="transmembrane region" description="Helical" evidence="2">
    <location>
        <begin position="978"/>
        <end position="995"/>
    </location>
</feature>
<feature type="transmembrane region" description="Helical" evidence="2">
    <location>
        <begin position="399"/>
        <end position="422"/>
    </location>
</feature>
<feature type="transmembrane region" description="Helical" evidence="2">
    <location>
        <begin position="1113"/>
        <end position="1132"/>
    </location>
</feature>
<sequence length="1612" mass="162216">MTITQDGVPLWPASPFELSDAKLCPGCFTPITAIVCPTCGFGLTDPRAVRVLALGQQIVRLELDRRELIGEIRESVRVAARIEVARAVAAQKAAAAEAAEAAKAIAAAADRAAAVAAADPVEAPAHAGIATAPSARAATAPPASSPPQVRHAAPEKPRRRLTVPVLLLIVGVSLVGVAAIFFLVFAWFVWGIAVRALIIGGITLASIITASLLRRRSLTATAEGIGALGVVLLGLDAWAVRANDFFGTGASDAAIYAGTSALIVGFACRIWARFSGLRGPDLAAALAFPVGIGLLVGGTLSFDRSETFIAALLAASAGCLTHALPAPWSSSRSGRDAVPERITLVVIGIGSLGAAVLTILLAATEVSTIMWSAALVFVVGIAHAWALRPRTGLESLPAARGLAGAAASIAVATLALAGWLLALRSTEVVYPVLVAPVLATVVAVGVDVLHARGRTGRAPWVTASVAGALGLAGGAIAWGATAVTAFVAPWSLARGDVFAPASWVESPFLALPAAAVIAAVLFLAPSLARPGLADLRVLVAGILVLIAAAYVGAPGILVAVAVVIAAVATLFLLVVRERRGWVAVALVAAATAYLAGLAAPWLWLVGVATAIAVLVAQRVLIRPTGDLAVPTALAPVLVAALSTFIAPWALMAAMSVATSADGAAWRVSIALLQWVAVVTLAVAAALPLDRPSRSALAGTASILVGLSLVWLASGVAGGAFDGGGPLAPAVGEPGLAVARSGLLVVLFAVVALGLTRIDGRASIGAAALVAPTLAFAVYSVLEAAGTSTAEWMPLPLLGGAVVVVALGAGLEIIRPDMNSRWVRLAGDVGAAATAVVVVWPLPSSLVWAACALGAAGFAGLSVTHGWAAPAGAPEDDVFATRIPGVGVNAAPRRPFAWPAAVAAIATWWWWLGDGTPGIDYTTESAAVPAGAALVVFAASLVWLRRRGEAALALGAGLAIGLWAPAVEGWDGTPLRGTIVGVVSTLVCLVLSVPMISRVRPTAPIGAASALIGLGLVVVQRVIDGEPWQSAWLVLFVGVALMSALGHASATPGRLASRLYAEVAPGAAILAAAIAVVFSLQTLAVVTTAIGVLAALHVGAAAADRPPLTAVTRWTSLAGAALVGGSAMLTGVLTEIEAATLPVAAACLAGAVLAILRRRAADTAWPGGESIVWIAGLGVATVPSILAPADPPRVWTFIVLALLAAVAGAWARIPASWRVGVPTVLVTGLAAVLMGARALLDPFLGSADAAAITAGAGAVAVAVILVLRSDDDAPAWPSTLIAAAGAALIIGVVILRSDGELGTTAVTVLLGGVVGVGGAALLALHRWRGVGAVLAIGGLAVVAAGCAIRFFAVATDSGFEADFWALAGGAVAVAIVVAALRAVATMRLGLIGGAVLGAAAVAYAVAVAQLLMLHDEVRDGRTLLAMSVLALAGLAGALWHARIGWTLTIAAGLSAALLGVFAVIGLGVSPVELVTVPPALAGLAYGSIRLARVPTSRSWATLGPWLGLLMLPSLVHDLDDSELWRVVALGVVALALVVVGAVRRLQAPLILGSVVLILHAVAQLWPWITSAYTAVPWWLWLGIGGALLIFLAATYERRVRQLKAAFVTVSSLR</sequence>
<feature type="transmembrane region" description="Helical" evidence="2">
    <location>
        <begin position="1548"/>
        <end position="1567"/>
    </location>
</feature>
<feature type="transmembrane region" description="Helical" evidence="2">
    <location>
        <begin position="924"/>
        <end position="943"/>
    </location>
</feature>
<feature type="transmembrane region" description="Helical" evidence="2">
    <location>
        <begin position="1422"/>
        <end position="1439"/>
    </location>
</feature>
<feature type="transmembrane region" description="Helical" evidence="2">
    <location>
        <begin position="1446"/>
        <end position="1467"/>
    </location>
</feature>
<feature type="transmembrane region" description="Helical" evidence="2">
    <location>
        <begin position="428"/>
        <end position="449"/>
    </location>
</feature>
<dbReference type="NCBIfam" id="NF047321">
    <property type="entry name" value="SCO7613_CTERM"/>
    <property type="match status" value="1"/>
</dbReference>
<feature type="transmembrane region" description="Helical" evidence="2">
    <location>
        <begin position="602"/>
        <end position="621"/>
    </location>
</feature>